<dbReference type="Gene3D" id="2.40.50.1020">
    <property type="entry name" value="LytTr DNA-binding domain"/>
    <property type="match status" value="1"/>
</dbReference>
<evidence type="ECO:0000313" key="6">
    <source>
        <dbReference type="Proteomes" id="UP000597877"/>
    </source>
</evidence>
<organism evidence="5 6">
    <name type="scientific">Eubacterium segne</name>
    <dbReference type="NCBI Taxonomy" id="2763045"/>
    <lineage>
        <taxon>Bacteria</taxon>
        <taxon>Bacillati</taxon>
        <taxon>Bacillota</taxon>
        <taxon>Clostridia</taxon>
        <taxon>Eubacteriales</taxon>
        <taxon>Eubacteriaceae</taxon>
        <taxon>Eubacterium</taxon>
    </lineage>
</organism>
<accession>A0ABR7EYV1</accession>
<protein>
    <recommendedName>
        <fullName evidence="1">Stage 0 sporulation protein A homolog</fullName>
    </recommendedName>
</protein>
<keyword evidence="3" id="KW-0597">Phosphoprotein</keyword>
<dbReference type="PROSITE" id="PS50110">
    <property type="entry name" value="RESPONSE_REGULATORY"/>
    <property type="match status" value="1"/>
</dbReference>
<evidence type="ECO:0000259" key="4">
    <source>
        <dbReference type="PROSITE" id="PS50110"/>
    </source>
</evidence>
<dbReference type="EMBL" id="JACOOZ010000001">
    <property type="protein sequence ID" value="MBC5666518.1"/>
    <property type="molecule type" value="Genomic_DNA"/>
</dbReference>
<dbReference type="InterPro" id="IPR007492">
    <property type="entry name" value="LytTR_DNA-bd_dom"/>
</dbReference>
<feature type="domain" description="Response regulatory" evidence="4">
    <location>
        <begin position="2"/>
        <end position="120"/>
    </location>
</feature>
<reference evidence="5 6" key="1">
    <citation type="submission" date="2020-08" db="EMBL/GenBank/DDBJ databases">
        <title>Genome public.</title>
        <authorList>
            <person name="Liu C."/>
            <person name="Sun Q."/>
        </authorList>
    </citation>
    <scope>NUCLEOTIDE SEQUENCE [LARGE SCALE GENOMIC DNA]</scope>
    <source>
        <strain evidence="5 6">BX4</strain>
    </source>
</reference>
<dbReference type="SMART" id="SM00448">
    <property type="entry name" value="REC"/>
    <property type="match status" value="1"/>
</dbReference>
<proteinExistence type="predicted"/>
<dbReference type="Pfam" id="PF00072">
    <property type="entry name" value="Response_reg"/>
    <property type="match status" value="1"/>
</dbReference>
<dbReference type="PANTHER" id="PTHR37299:SF1">
    <property type="entry name" value="STAGE 0 SPORULATION PROTEIN A HOMOLOG"/>
    <property type="match status" value="1"/>
</dbReference>
<dbReference type="Gene3D" id="3.40.50.2300">
    <property type="match status" value="1"/>
</dbReference>
<evidence type="ECO:0000256" key="2">
    <source>
        <dbReference type="ARBA" id="ARBA00024867"/>
    </source>
</evidence>
<keyword evidence="6" id="KW-1185">Reference proteome</keyword>
<dbReference type="InterPro" id="IPR001789">
    <property type="entry name" value="Sig_transdc_resp-reg_receiver"/>
</dbReference>
<dbReference type="InterPro" id="IPR011006">
    <property type="entry name" value="CheY-like_superfamily"/>
</dbReference>
<evidence type="ECO:0000256" key="3">
    <source>
        <dbReference type="PROSITE-ProRule" id="PRU00169"/>
    </source>
</evidence>
<sequence>MRAAFVDNNRQDMDTLISMITKYSNNSFNITSYDIYLNGESFLSEFSTNKYDIVFLDIFMDKLTGVDVAFELRKTDKNVQIVFCTTSNEFATESYQVDAFYYLVKPFSDSNIQNLIHKLSSFDFELSQFITLPGGIKIYPRNIIYTEYENHKIIIYQKDGNNPCFRMSQHQWEEMICNYSYIVNCFKGVIVNLYEVESKTDNSFSMSNGETLPISRRNIKDINTIYSDFLFQKLRKDMLK</sequence>
<gene>
    <name evidence="5" type="ORF">H8S00_00685</name>
</gene>
<dbReference type="RefSeq" id="WP_021953651.1">
    <property type="nucleotide sequence ID" value="NZ_JACOOZ010000001.1"/>
</dbReference>
<name>A0ABR7EYV1_9FIRM</name>
<evidence type="ECO:0000256" key="1">
    <source>
        <dbReference type="ARBA" id="ARBA00018672"/>
    </source>
</evidence>
<comment type="caution">
    <text evidence="5">The sequence shown here is derived from an EMBL/GenBank/DDBJ whole genome shotgun (WGS) entry which is preliminary data.</text>
</comment>
<dbReference type="InterPro" id="IPR046947">
    <property type="entry name" value="LytR-like"/>
</dbReference>
<dbReference type="Pfam" id="PF04397">
    <property type="entry name" value="LytTR"/>
    <property type="match status" value="1"/>
</dbReference>
<comment type="function">
    <text evidence="2">May play the central regulatory role in sporulation. It may be an element of the effector pathway responsible for the activation of sporulation genes in response to nutritional stress. Spo0A may act in concert with spo0H (a sigma factor) to control the expression of some genes that are critical to the sporulation process.</text>
</comment>
<dbReference type="PANTHER" id="PTHR37299">
    <property type="entry name" value="TRANSCRIPTIONAL REGULATOR-RELATED"/>
    <property type="match status" value="1"/>
</dbReference>
<dbReference type="SUPFAM" id="SSF52172">
    <property type="entry name" value="CheY-like"/>
    <property type="match status" value="1"/>
</dbReference>
<dbReference type="Proteomes" id="UP000597877">
    <property type="component" value="Unassembled WGS sequence"/>
</dbReference>
<evidence type="ECO:0000313" key="5">
    <source>
        <dbReference type="EMBL" id="MBC5666518.1"/>
    </source>
</evidence>
<dbReference type="SMART" id="SM00850">
    <property type="entry name" value="LytTR"/>
    <property type="match status" value="1"/>
</dbReference>
<feature type="modified residue" description="4-aspartylphosphate" evidence="3">
    <location>
        <position position="57"/>
    </location>
</feature>